<organism evidence="1 2">
    <name type="scientific">Alteromonas lipolytica</name>
    <dbReference type="NCBI Taxonomy" id="1856405"/>
    <lineage>
        <taxon>Bacteria</taxon>
        <taxon>Pseudomonadati</taxon>
        <taxon>Pseudomonadota</taxon>
        <taxon>Gammaproteobacteria</taxon>
        <taxon>Alteromonadales</taxon>
        <taxon>Alteromonadaceae</taxon>
        <taxon>Alteromonas/Salinimonas group</taxon>
        <taxon>Alteromonas</taxon>
    </lineage>
</organism>
<gene>
    <name evidence="1" type="ORF">BFC17_13340</name>
</gene>
<dbReference type="InterPro" id="IPR029044">
    <property type="entry name" value="Nucleotide-diphossugar_trans"/>
</dbReference>
<reference evidence="1 2" key="1">
    <citation type="submission" date="2016-09" db="EMBL/GenBank/DDBJ databases">
        <title>Alteromonas lipolytica, a new species isolated from sea water.</title>
        <authorList>
            <person name="Wu Y.-H."/>
            <person name="Cheng H."/>
            <person name="Xu X.-W."/>
        </authorList>
    </citation>
    <scope>NUCLEOTIDE SEQUENCE [LARGE SCALE GENOMIC DNA]</scope>
    <source>
        <strain evidence="1 2">JW12</strain>
    </source>
</reference>
<dbReference type="GO" id="GO:0008781">
    <property type="term" value="F:N-acylneuraminate cytidylyltransferase activity"/>
    <property type="evidence" value="ECO:0007669"/>
    <property type="project" value="TreeGrafter"/>
</dbReference>
<dbReference type="Proteomes" id="UP000176037">
    <property type="component" value="Unassembled WGS sequence"/>
</dbReference>
<dbReference type="NCBIfam" id="TIGR03584">
    <property type="entry name" value="PseF"/>
    <property type="match status" value="1"/>
</dbReference>
<dbReference type="PANTHER" id="PTHR21485">
    <property type="entry name" value="HAD SUPERFAMILY MEMBERS CMAS AND KDSC"/>
    <property type="match status" value="1"/>
</dbReference>
<dbReference type="Gene3D" id="3.90.550.10">
    <property type="entry name" value="Spore Coat Polysaccharide Biosynthesis Protein SpsA, Chain A"/>
    <property type="match status" value="1"/>
</dbReference>
<dbReference type="STRING" id="1856405.BFC17_13340"/>
<dbReference type="InterPro" id="IPR050793">
    <property type="entry name" value="CMP-NeuNAc_synthase"/>
</dbReference>
<dbReference type="InterPro" id="IPR020039">
    <property type="entry name" value="PseF"/>
</dbReference>
<dbReference type="EMBL" id="MJIC01000010">
    <property type="protein sequence ID" value="OFI34578.1"/>
    <property type="molecule type" value="Genomic_DNA"/>
</dbReference>
<proteinExistence type="predicted"/>
<dbReference type="CDD" id="cd02513">
    <property type="entry name" value="CMP-NeuAc_Synthase"/>
    <property type="match status" value="1"/>
</dbReference>
<evidence type="ECO:0000313" key="2">
    <source>
        <dbReference type="Proteomes" id="UP000176037"/>
    </source>
</evidence>
<keyword evidence="1" id="KW-0808">Transferase</keyword>
<dbReference type="InterPro" id="IPR003329">
    <property type="entry name" value="Cytidylyl_trans"/>
</dbReference>
<keyword evidence="1" id="KW-0548">Nucleotidyltransferase</keyword>
<dbReference type="PANTHER" id="PTHR21485:SF6">
    <property type="entry name" value="N-ACYLNEURAMINATE CYTIDYLYLTRANSFERASE-RELATED"/>
    <property type="match status" value="1"/>
</dbReference>
<evidence type="ECO:0000313" key="1">
    <source>
        <dbReference type="EMBL" id="OFI34578.1"/>
    </source>
</evidence>
<dbReference type="AlphaFoldDB" id="A0A1E8FG62"/>
<comment type="caution">
    <text evidence="1">The sequence shown here is derived from an EMBL/GenBank/DDBJ whole genome shotgun (WGS) entry which is preliminary data.</text>
</comment>
<dbReference type="SUPFAM" id="SSF53448">
    <property type="entry name" value="Nucleotide-diphospho-sugar transferases"/>
    <property type="match status" value="1"/>
</dbReference>
<accession>A0A1E8FG62</accession>
<dbReference type="RefSeq" id="WP_070175497.1">
    <property type="nucleotide sequence ID" value="NZ_BMJR01000001.1"/>
</dbReference>
<keyword evidence="2" id="KW-1185">Reference proteome</keyword>
<sequence>MNIAVIPARGGSKRIKGKNVRPFAGKPLIAYSIAAAKAAGVFDEIIVSTDSAEIARVATAAGATLVIERPESLADDYTGTTPVVRHAIETYTSASGSPDYVCCIYATAPFLNGEFITEGLSRLQQAEAMHYAFSVTTFDFPIQRAIRLAGDGVVPVDASQMGKRSQDLEECYHDAGQFYWGRTDAWLTHQPMFAPHSIPVVLPRYLVQDIDTEEDWTRAELMYLAYVKGGSDD</sequence>
<dbReference type="Pfam" id="PF02348">
    <property type="entry name" value="CTP_transf_3"/>
    <property type="match status" value="1"/>
</dbReference>
<protein>
    <submittedName>
        <fullName evidence="1">Pseudaminic acid cytidylyltransferase</fullName>
    </submittedName>
</protein>
<dbReference type="OrthoDB" id="9805604at2"/>
<name>A0A1E8FG62_9ALTE</name>